<dbReference type="eggNOG" id="ENOG502SWXZ">
    <property type="taxonomic scope" value="Eukaryota"/>
</dbReference>
<reference evidence="2" key="2">
    <citation type="submission" date="2013-12" db="EMBL/GenBank/DDBJ databases">
        <authorList>
            <person name="Yu Y."/>
            <person name="Lee S."/>
            <person name="de Baynast K."/>
            <person name="Wissotski M."/>
            <person name="Liu L."/>
            <person name="Talag J."/>
            <person name="Goicoechea J."/>
            <person name="Angelova A."/>
            <person name="Jetty R."/>
            <person name="Kudrna D."/>
            <person name="Golser W."/>
            <person name="Rivera L."/>
            <person name="Zhang J."/>
            <person name="Wing R."/>
        </authorList>
    </citation>
    <scope>NUCLEOTIDE SEQUENCE</scope>
</reference>
<dbReference type="HOGENOM" id="CLU_1868078_0_0_1"/>
<evidence type="ECO:0000313" key="2">
    <source>
        <dbReference type="Proteomes" id="UP000032180"/>
    </source>
</evidence>
<dbReference type="AlphaFoldDB" id="A0A0D9Y0J6"/>
<proteinExistence type="predicted"/>
<reference evidence="1 2" key="1">
    <citation type="submission" date="2012-08" db="EMBL/GenBank/DDBJ databases">
        <title>Oryza genome evolution.</title>
        <authorList>
            <person name="Wing R.A."/>
        </authorList>
    </citation>
    <scope>NUCLEOTIDE SEQUENCE</scope>
</reference>
<protein>
    <submittedName>
        <fullName evidence="1">Uncharacterized protein</fullName>
    </submittedName>
</protein>
<dbReference type="Proteomes" id="UP000032180">
    <property type="component" value="Chromosome 12"/>
</dbReference>
<organism evidence="1 2">
    <name type="scientific">Leersia perrieri</name>
    <dbReference type="NCBI Taxonomy" id="77586"/>
    <lineage>
        <taxon>Eukaryota</taxon>
        <taxon>Viridiplantae</taxon>
        <taxon>Streptophyta</taxon>
        <taxon>Embryophyta</taxon>
        <taxon>Tracheophyta</taxon>
        <taxon>Spermatophyta</taxon>
        <taxon>Magnoliopsida</taxon>
        <taxon>Liliopsida</taxon>
        <taxon>Poales</taxon>
        <taxon>Poaceae</taxon>
        <taxon>BOP clade</taxon>
        <taxon>Oryzoideae</taxon>
        <taxon>Oryzeae</taxon>
        <taxon>Oryzinae</taxon>
        <taxon>Leersia</taxon>
    </lineage>
</organism>
<dbReference type="EnsemblPlants" id="LPERR12G13430.2">
    <property type="protein sequence ID" value="LPERR12G13430.2"/>
    <property type="gene ID" value="LPERR12G13430"/>
</dbReference>
<accession>A0A0D9Y0J6</accession>
<sequence>MLHSYTGLSSVSDTEQSCQVHDDFMGCHAARATYHSSSSLASETTSPPCTNETGLLARRSITSDSGGVTNVLVVTSSVGMIDRVHGHTTHLRPAVPLHPVLVVGVPCLEHWLLSPASAGNLADHGTAAAGDNLLGTRGELDPARK</sequence>
<keyword evidence="2" id="KW-1185">Reference proteome</keyword>
<name>A0A0D9Y0J6_9ORYZ</name>
<dbReference type="Gramene" id="LPERR12G13430.2">
    <property type="protein sequence ID" value="LPERR12G13430.2"/>
    <property type="gene ID" value="LPERR12G13430"/>
</dbReference>
<evidence type="ECO:0000313" key="1">
    <source>
        <dbReference type="EnsemblPlants" id="LPERR12G13430.2"/>
    </source>
</evidence>
<reference evidence="1" key="3">
    <citation type="submission" date="2015-04" db="UniProtKB">
        <authorList>
            <consortium name="EnsemblPlants"/>
        </authorList>
    </citation>
    <scope>IDENTIFICATION</scope>
</reference>